<keyword evidence="2" id="KW-0456">Lyase</keyword>
<dbReference type="PANTHER" id="PTHR37690:SF1">
    <property type="entry name" value="CHORISMATE DEHYDRATASE"/>
    <property type="match status" value="1"/>
</dbReference>
<accession>A0A382IXE2</accession>
<evidence type="ECO:0000313" key="3">
    <source>
        <dbReference type="EMBL" id="SVC03832.1"/>
    </source>
</evidence>
<dbReference type="GO" id="GO:0016829">
    <property type="term" value="F:lyase activity"/>
    <property type="evidence" value="ECO:0007669"/>
    <property type="project" value="UniProtKB-KW"/>
</dbReference>
<organism evidence="3">
    <name type="scientific">marine metagenome</name>
    <dbReference type="NCBI Taxonomy" id="408172"/>
    <lineage>
        <taxon>unclassified sequences</taxon>
        <taxon>metagenomes</taxon>
        <taxon>ecological metagenomes</taxon>
    </lineage>
</organism>
<dbReference type="AlphaFoldDB" id="A0A382IXE2"/>
<proteinExistence type="inferred from homology"/>
<evidence type="ECO:0000256" key="1">
    <source>
        <dbReference type="ARBA" id="ARBA00022428"/>
    </source>
</evidence>
<name>A0A382IXE2_9ZZZZ</name>
<gene>
    <name evidence="3" type="ORF">METZ01_LOCUS256686</name>
</gene>
<sequence>MRPRLGAVSFLNTRPLVYTLERDPVHFDLSYSVPSRCAIELASGAVDVGLIPTIEYARSAEPYSIAPGVAIATRGAVLTVRLYYRGDIQDIEKVALDLSSRTSAALLQILLREKFELDPVFVEAEPNLGAMLATADAALVIGDPVFALLDQEYESLDLGAEWVEMTGLPFVFAFWAGRAGALDGVQTQALLEAKIQGLDHIGKIARTYSGEHGGDPVLYERYLQEHIEFDLDDRALQGLRLFYAKAKEHDLIPAVPELRFFAAEDGI</sequence>
<reference evidence="3" key="1">
    <citation type="submission" date="2018-05" db="EMBL/GenBank/DDBJ databases">
        <authorList>
            <person name="Lanie J.A."/>
            <person name="Ng W.-L."/>
            <person name="Kazmierczak K.M."/>
            <person name="Andrzejewski T.M."/>
            <person name="Davidsen T.M."/>
            <person name="Wayne K.J."/>
            <person name="Tettelin H."/>
            <person name="Glass J.I."/>
            <person name="Rusch D."/>
            <person name="Podicherti R."/>
            <person name="Tsui H.-C.T."/>
            <person name="Winkler M.E."/>
        </authorList>
    </citation>
    <scope>NUCLEOTIDE SEQUENCE</scope>
</reference>
<dbReference type="InterPro" id="IPR003773">
    <property type="entry name" value="Menaquinone_biosynth"/>
</dbReference>
<evidence type="ECO:0008006" key="4">
    <source>
        <dbReference type="Google" id="ProtNLM"/>
    </source>
</evidence>
<dbReference type="EMBL" id="UINC01070013">
    <property type="protein sequence ID" value="SVC03832.1"/>
    <property type="molecule type" value="Genomic_DNA"/>
</dbReference>
<dbReference type="GO" id="GO:0009234">
    <property type="term" value="P:menaquinone biosynthetic process"/>
    <property type="evidence" value="ECO:0007669"/>
    <property type="project" value="UniProtKB-KW"/>
</dbReference>
<dbReference type="Gene3D" id="3.40.190.10">
    <property type="entry name" value="Periplasmic binding protein-like II"/>
    <property type="match status" value="2"/>
</dbReference>
<keyword evidence="1" id="KW-0474">Menaquinone biosynthesis</keyword>
<dbReference type="SUPFAM" id="SSF53850">
    <property type="entry name" value="Periplasmic binding protein-like II"/>
    <property type="match status" value="1"/>
</dbReference>
<protein>
    <recommendedName>
        <fullName evidence="4">Chorismate dehydratase</fullName>
    </recommendedName>
</protein>
<dbReference type="HAMAP" id="MF_00995">
    <property type="entry name" value="MqnA"/>
    <property type="match status" value="1"/>
</dbReference>
<dbReference type="CDD" id="cd13634">
    <property type="entry name" value="PBP2_Sco4506"/>
    <property type="match status" value="1"/>
</dbReference>
<dbReference type="Pfam" id="PF02621">
    <property type="entry name" value="VitK2_biosynth"/>
    <property type="match status" value="1"/>
</dbReference>
<evidence type="ECO:0000256" key="2">
    <source>
        <dbReference type="ARBA" id="ARBA00023239"/>
    </source>
</evidence>
<dbReference type="PANTHER" id="PTHR37690">
    <property type="entry name" value="CHORISMATE DEHYDRATASE"/>
    <property type="match status" value="1"/>
</dbReference>
<dbReference type="InterPro" id="IPR030868">
    <property type="entry name" value="MqnA"/>
</dbReference>